<evidence type="ECO:0000256" key="1">
    <source>
        <dbReference type="SAM" id="Phobius"/>
    </source>
</evidence>
<keyword evidence="3" id="KW-1185">Reference proteome</keyword>
<reference evidence="2" key="2">
    <citation type="submission" date="2020-09" db="EMBL/GenBank/DDBJ databases">
        <authorList>
            <person name="Sun Q."/>
            <person name="Zhou Y."/>
        </authorList>
    </citation>
    <scope>NUCLEOTIDE SEQUENCE</scope>
    <source>
        <strain evidence="2">CGMCC 1.15958</strain>
    </source>
</reference>
<dbReference type="Proteomes" id="UP000609064">
    <property type="component" value="Unassembled WGS sequence"/>
</dbReference>
<name>A0A917DM25_9BACT</name>
<feature type="transmembrane region" description="Helical" evidence="1">
    <location>
        <begin position="49"/>
        <end position="73"/>
    </location>
</feature>
<reference evidence="2" key="1">
    <citation type="journal article" date="2014" name="Int. J. Syst. Evol. Microbiol.">
        <title>Complete genome sequence of Corynebacterium casei LMG S-19264T (=DSM 44701T), isolated from a smear-ripened cheese.</title>
        <authorList>
            <consortium name="US DOE Joint Genome Institute (JGI-PGF)"/>
            <person name="Walter F."/>
            <person name="Albersmeier A."/>
            <person name="Kalinowski J."/>
            <person name="Ruckert C."/>
        </authorList>
    </citation>
    <scope>NUCLEOTIDE SEQUENCE</scope>
    <source>
        <strain evidence="2">CGMCC 1.15958</strain>
    </source>
</reference>
<accession>A0A917DM25</accession>
<proteinExistence type="predicted"/>
<dbReference type="AlphaFoldDB" id="A0A917DM25"/>
<evidence type="ECO:0008006" key="4">
    <source>
        <dbReference type="Google" id="ProtNLM"/>
    </source>
</evidence>
<keyword evidence="1" id="KW-1133">Transmembrane helix</keyword>
<keyword evidence="1" id="KW-0812">Transmembrane</keyword>
<dbReference type="RefSeq" id="WP_188765009.1">
    <property type="nucleotide sequence ID" value="NZ_BMKK01000002.1"/>
</dbReference>
<comment type="caution">
    <text evidence="2">The sequence shown here is derived from an EMBL/GenBank/DDBJ whole genome shotgun (WGS) entry which is preliminary data.</text>
</comment>
<evidence type="ECO:0000313" key="3">
    <source>
        <dbReference type="Proteomes" id="UP000609064"/>
    </source>
</evidence>
<gene>
    <name evidence="2" type="ORF">GCM10011514_10690</name>
</gene>
<keyword evidence="1" id="KW-0472">Membrane</keyword>
<protein>
    <recommendedName>
        <fullName evidence="4">TrbC/VIRB2 family protein</fullName>
    </recommendedName>
</protein>
<feature type="transmembrane region" description="Helical" evidence="1">
    <location>
        <begin position="80"/>
        <end position="100"/>
    </location>
</feature>
<dbReference type="EMBL" id="BMKK01000002">
    <property type="protein sequence ID" value="GGD48490.1"/>
    <property type="molecule type" value="Genomic_DNA"/>
</dbReference>
<feature type="transmembrane region" description="Helical" evidence="1">
    <location>
        <begin position="12"/>
        <end position="29"/>
    </location>
</feature>
<evidence type="ECO:0000313" key="2">
    <source>
        <dbReference type="EMBL" id="GGD48490.1"/>
    </source>
</evidence>
<sequence>MKTLKLRVTNQNLQLFSIYLILSIIFSVLPNEVMAQGVVGGLKNISKTVQLVVNVVFTIAIVLGLISVIIGFISDSPNKIMRLVYLIVAVLLWFGFTFVFEQIKTDVGGQGGFNGN</sequence>
<organism evidence="2 3">
    <name type="scientific">Emticicia aquatilis</name>
    <dbReference type="NCBI Taxonomy" id="1537369"/>
    <lineage>
        <taxon>Bacteria</taxon>
        <taxon>Pseudomonadati</taxon>
        <taxon>Bacteroidota</taxon>
        <taxon>Cytophagia</taxon>
        <taxon>Cytophagales</taxon>
        <taxon>Leadbetterellaceae</taxon>
        <taxon>Emticicia</taxon>
    </lineage>
</organism>